<gene>
    <name evidence="4" type="ORF">Syun_004549</name>
</gene>
<evidence type="ECO:0000256" key="1">
    <source>
        <dbReference type="PROSITE-ProRule" id="PRU00047"/>
    </source>
</evidence>
<evidence type="ECO:0000313" key="4">
    <source>
        <dbReference type="EMBL" id="KAK9163647.1"/>
    </source>
</evidence>
<keyword evidence="5" id="KW-1185">Reference proteome</keyword>
<dbReference type="Pfam" id="PF00098">
    <property type="entry name" value="zf-CCHC"/>
    <property type="match status" value="1"/>
</dbReference>
<feature type="domain" description="CCHC-type" evidence="3">
    <location>
        <begin position="87"/>
        <end position="102"/>
    </location>
</feature>
<dbReference type="Gene3D" id="4.10.60.10">
    <property type="entry name" value="Zinc finger, CCHC-type"/>
    <property type="match status" value="1"/>
</dbReference>
<organism evidence="4 5">
    <name type="scientific">Stephania yunnanensis</name>
    <dbReference type="NCBI Taxonomy" id="152371"/>
    <lineage>
        <taxon>Eukaryota</taxon>
        <taxon>Viridiplantae</taxon>
        <taxon>Streptophyta</taxon>
        <taxon>Embryophyta</taxon>
        <taxon>Tracheophyta</taxon>
        <taxon>Spermatophyta</taxon>
        <taxon>Magnoliopsida</taxon>
        <taxon>Ranunculales</taxon>
        <taxon>Menispermaceae</taxon>
        <taxon>Menispermoideae</taxon>
        <taxon>Cissampelideae</taxon>
        <taxon>Stephania</taxon>
    </lineage>
</organism>
<keyword evidence="1" id="KW-0862">Zinc</keyword>
<feature type="region of interest" description="Disordered" evidence="2">
    <location>
        <begin position="1"/>
        <end position="21"/>
    </location>
</feature>
<feature type="region of interest" description="Disordered" evidence="2">
    <location>
        <begin position="35"/>
        <end position="84"/>
    </location>
</feature>
<name>A0AAP0L387_9MAGN</name>
<protein>
    <recommendedName>
        <fullName evidence="3">CCHC-type domain-containing protein</fullName>
    </recommendedName>
</protein>
<reference evidence="4 5" key="1">
    <citation type="submission" date="2024-01" db="EMBL/GenBank/DDBJ databases">
        <title>Genome assemblies of Stephania.</title>
        <authorList>
            <person name="Yang L."/>
        </authorList>
    </citation>
    <scope>NUCLEOTIDE SEQUENCE [LARGE SCALE GENOMIC DNA]</scope>
    <source>
        <strain evidence="4">YNDBR</strain>
        <tissue evidence="4">Leaf</tissue>
    </source>
</reference>
<dbReference type="GO" id="GO:0008270">
    <property type="term" value="F:zinc ion binding"/>
    <property type="evidence" value="ECO:0007669"/>
    <property type="project" value="UniProtKB-KW"/>
</dbReference>
<dbReference type="InterPro" id="IPR036875">
    <property type="entry name" value="Znf_CCHC_sf"/>
</dbReference>
<keyword evidence="1" id="KW-0863">Zinc-finger</keyword>
<evidence type="ECO:0000313" key="5">
    <source>
        <dbReference type="Proteomes" id="UP001420932"/>
    </source>
</evidence>
<accession>A0AAP0L387</accession>
<comment type="caution">
    <text evidence="4">The sequence shown here is derived from an EMBL/GenBank/DDBJ whole genome shotgun (WGS) entry which is preliminary data.</text>
</comment>
<dbReference type="SUPFAM" id="SSF57756">
    <property type="entry name" value="Retrovirus zinc finger-like domains"/>
    <property type="match status" value="1"/>
</dbReference>
<dbReference type="InterPro" id="IPR001878">
    <property type="entry name" value="Znf_CCHC"/>
</dbReference>
<evidence type="ECO:0000256" key="2">
    <source>
        <dbReference type="SAM" id="MobiDB-lite"/>
    </source>
</evidence>
<dbReference type="PROSITE" id="PS50158">
    <property type="entry name" value="ZF_CCHC"/>
    <property type="match status" value="1"/>
</dbReference>
<dbReference type="AlphaFoldDB" id="A0AAP0L387"/>
<sequence length="147" mass="16210">MKGKRIIDHGDRGGQRPKHEDHQAFNSHAIVPAQSAQLSSGGYAPRPWQRTTQDQGGRDGGQYGQSHDYRASGQQGQGSGHRQNVTCFRCRQKGHYKSECTREPAAPLAAQPVQAREEVHAVVAPDRDASRQFVEGMLIIFVALCIH</sequence>
<evidence type="ECO:0000259" key="3">
    <source>
        <dbReference type="PROSITE" id="PS50158"/>
    </source>
</evidence>
<proteinExistence type="predicted"/>
<dbReference type="GO" id="GO:0003676">
    <property type="term" value="F:nucleic acid binding"/>
    <property type="evidence" value="ECO:0007669"/>
    <property type="project" value="InterPro"/>
</dbReference>
<dbReference type="Proteomes" id="UP001420932">
    <property type="component" value="Unassembled WGS sequence"/>
</dbReference>
<dbReference type="EMBL" id="JBBNAF010000002">
    <property type="protein sequence ID" value="KAK9163647.1"/>
    <property type="molecule type" value="Genomic_DNA"/>
</dbReference>
<keyword evidence="1" id="KW-0479">Metal-binding</keyword>